<evidence type="ECO:0000256" key="3">
    <source>
        <dbReference type="ARBA" id="ARBA00023082"/>
    </source>
</evidence>
<dbReference type="InterPro" id="IPR014325">
    <property type="entry name" value="RNA_pol_sigma-E_actinobac"/>
</dbReference>
<dbReference type="InterPro" id="IPR013324">
    <property type="entry name" value="RNA_pol_sigma_r3/r4-like"/>
</dbReference>
<name>A0A1H5M4I8_9ACTN</name>
<dbReference type="InterPro" id="IPR036388">
    <property type="entry name" value="WH-like_DNA-bd_sf"/>
</dbReference>
<dbReference type="Proteomes" id="UP000181980">
    <property type="component" value="Unassembled WGS sequence"/>
</dbReference>
<dbReference type="GO" id="GO:0006352">
    <property type="term" value="P:DNA-templated transcription initiation"/>
    <property type="evidence" value="ECO:0007669"/>
    <property type="project" value="InterPro"/>
</dbReference>
<dbReference type="Gene3D" id="1.10.1740.10">
    <property type="match status" value="1"/>
</dbReference>
<keyword evidence="2" id="KW-0805">Transcription regulation</keyword>
<dbReference type="RefSeq" id="WP_216094400.1">
    <property type="nucleotide sequence ID" value="NZ_FNUC01000003.1"/>
</dbReference>
<accession>A0A1H5M4I8</accession>
<sequence>MSRRHARADEFVAYVDARRGYLRRVAYLVCGDWHAAEDLVQTALLKLYAAWPRIHTDGAEDAYVRRIIVRAHLDEKRRPWRRERIGLDGIDVAAPEPLSLEDSDALVGALKALPQRQRATVVLRYWCGLSVEETADDLGCTTGTVKSQTARAMAGLRASLSTDDVTTTERRSR</sequence>
<evidence type="ECO:0000313" key="8">
    <source>
        <dbReference type="EMBL" id="SEE84154.1"/>
    </source>
</evidence>
<dbReference type="NCBIfam" id="TIGR02983">
    <property type="entry name" value="SigE-fam_strep"/>
    <property type="match status" value="1"/>
</dbReference>
<evidence type="ECO:0000256" key="5">
    <source>
        <dbReference type="ARBA" id="ARBA00023163"/>
    </source>
</evidence>
<evidence type="ECO:0000259" key="6">
    <source>
        <dbReference type="Pfam" id="PF04542"/>
    </source>
</evidence>
<dbReference type="SUPFAM" id="SSF88946">
    <property type="entry name" value="Sigma2 domain of RNA polymerase sigma factors"/>
    <property type="match status" value="1"/>
</dbReference>
<reference evidence="9" key="1">
    <citation type="submission" date="2016-10" db="EMBL/GenBank/DDBJ databases">
        <authorList>
            <person name="Varghese N."/>
            <person name="Submissions S."/>
        </authorList>
    </citation>
    <scope>NUCLEOTIDE SEQUENCE [LARGE SCALE GENOMIC DNA]</scope>
    <source>
        <strain evidence="9">DSM 45237</strain>
    </source>
</reference>
<dbReference type="InterPro" id="IPR007627">
    <property type="entry name" value="RNA_pol_sigma70_r2"/>
</dbReference>
<keyword evidence="3" id="KW-0731">Sigma factor</keyword>
<dbReference type="EMBL" id="FNUC01000003">
    <property type="protein sequence ID" value="SEE84154.1"/>
    <property type="molecule type" value="Genomic_DNA"/>
</dbReference>
<dbReference type="Gene3D" id="1.10.10.10">
    <property type="entry name" value="Winged helix-like DNA-binding domain superfamily/Winged helix DNA-binding domain"/>
    <property type="match status" value="1"/>
</dbReference>
<dbReference type="CDD" id="cd06171">
    <property type="entry name" value="Sigma70_r4"/>
    <property type="match status" value="1"/>
</dbReference>
<proteinExistence type="inferred from homology"/>
<keyword evidence="9" id="KW-1185">Reference proteome</keyword>
<evidence type="ECO:0000256" key="4">
    <source>
        <dbReference type="ARBA" id="ARBA00023125"/>
    </source>
</evidence>
<comment type="similarity">
    <text evidence="1">Belongs to the sigma-70 factor family. ECF subfamily.</text>
</comment>
<dbReference type="GO" id="GO:0003677">
    <property type="term" value="F:DNA binding"/>
    <property type="evidence" value="ECO:0007669"/>
    <property type="project" value="UniProtKB-KW"/>
</dbReference>
<dbReference type="PANTHER" id="PTHR43133:SF50">
    <property type="entry name" value="ECF RNA POLYMERASE SIGMA FACTOR SIGM"/>
    <property type="match status" value="1"/>
</dbReference>
<keyword evidence="4" id="KW-0238">DNA-binding</keyword>
<keyword evidence="5" id="KW-0804">Transcription</keyword>
<dbReference type="InterPro" id="IPR013249">
    <property type="entry name" value="RNA_pol_sigma70_r4_t2"/>
</dbReference>
<organism evidence="8 9">
    <name type="scientific">Jiangella alba</name>
    <dbReference type="NCBI Taxonomy" id="561176"/>
    <lineage>
        <taxon>Bacteria</taxon>
        <taxon>Bacillati</taxon>
        <taxon>Actinomycetota</taxon>
        <taxon>Actinomycetes</taxon>
        <taxon>Jiangellales</taxon>
        <taxon>Jiangellaceae</taxon>
        <taxon>Jiangella</taxon>
    </lineage>
</organism>
<dbReference type="InterPro" id="IPR014284">
    <property type="entry name" value="RNA_pol_sigma-70_dom"/>
</dbReference>
<feature type="domain" description="RNA polymerase sigma-70 region 2" evidence="6">
    <location>
        <begin position="17"/>
        <end position="81"/>
    </location>
</feature>
<dbReference type="Pfam" id="PF08281">
    <property type="entry name" value="Sigma70_r4_2"/>
    <property type="match status" value="1"/>
</dbReference>
<feature type="domain" description="RNA polymerase sigma factor 70 region 4 type 2" evidence="7">
    <location>
        <begin position="105"/>
        <end position="154"/>
    </location>
</feature>
<dbReference type="PANTHER" id="PTHR43133">
    <property type="entry name" value="RNA POLYMERASE ECF-TYPE SIGMA FACTO"/>
    <property type="match status" value="1"/>
</dbReference>
<dbReference type="Pfam" id="PF04542">
    <property type="entry name" value="Sigma70_r2"/>
    <property type="match status" value="1"/>
</dbReference>
<dbReference type="SUPFAM" id="SSF88659">
    <property type="entry name" value="Sigma3 and sigma4 domains of RNA polymerase sigma factors"/>
    <property type="match status" value="1"/>
</dbReference>
<dbReference type="NCBIfam" id="TIGR02937">
    <property type="entry name" value="sigma70-ECF"/>
    <property type="match status" value="1"/>
</dbReference>
<dbReference type="InterPro" id="IPR039425">
    <property type="entry name" value="RNA_pol_sigma-70-like"/>
</dbReference>
<evidence type="ECO:0000256" key="2">
    <source>
        <dbReference type="ARBA" id="ARBA00023015"/>
    </source>
</evidence>
<gene>
    <name evidence="8" type="ORF">SAMN04488561_2932</name>
</gene>
<dbReference type="STRING" id="561176.SAMN04488561_2932"/>
<evidence type="ECO:0000313" key="9">
    <source>
        <dbReference type="Proteomes" id="UP000181980"/>
    </source>
</evidence>
<dbReference type="InterPro" id="IPR013325">
    <property type="entry name" value="RNA_pol_sigma_r2"/>
</dbReference>
<evidence type="ECO:0000256" key="1">
    <source>
        <dbReference type="ARBA" id="ARBA00010641"/>
    </source>
</evidence>
<evidence type="ECO:0000259" key="7">
    <source>
        <dbReference type="Pfam" id="PF08281"/>
    </source>
</evidence>
<dbReference type="GO" id="GO:0016987">
    <property type="term" value="F:sigma factor activity"/>
    <property type="evidence" value="ECO:0007669"/>
    <property type="project" value="UniProtKB-KW"/>
</dbReference>
<dbReference type="AlphaFoldDB" id="A0A1H5M4I8"/>
<protein>
    <submittedName>
        <fullName evidence="8">RNA polymerase sigma-70 factor, sigma-E family</fullName>
    </submittedName>
</protein>